<evidence type="ECO:0000313" key="2">
    <source>
        <dbReference type="EMBL" id="KQM08158.1"/>
    </source>
</evidence>
<gene>
    <name evidence="2" type="ORF">AL399_08915</name>
</gene>
<dbReference type="InterPro" id="IPR012337">
    <property type="entry name" value="RNaseH-like_sf"/>
</dbReference>
<sequence>MVFFDLETTGVDIATARIVQIALHRMEPDGSSMEYEQLVNPGIPIPPGATQVHGIRDADVATAPRFADVAPRVMEILQNADLGGYNAIRYDVPVLADELKRAGYDLEVGSRRLVDAYKLYLLKEPHTLGAAYQKFCGRELVGAHSALADTLAARDVLLGQLDYYSDLPHTLEGLADICQADATPDLAGRLGYDADREIVFRFGKYKGQRVKTIFLTDGGYYDWIMRSDFPDSTKEVLTQLYRQLYPAKRR</sequence>
<evidence type="ECO:0000259" key="1">
    <source>
        <dbReference type="SMART" id="SM00479"/>
    </source>
</evidence>
<dbReference type="GO" id="GO:0045004">
    <property type="term" value="P:DNA replication proofreading"/>
    <property type="evidence" value="ECO:0007669"/>
    <property type="project" value="TreeGrafter"/>
</dbReference>
<dbReference type="Proteomes" id="UP000054172">
    <property type="component" value="Unassembled WGS sequence"/>
</dbReference>
<reference evidence="2" key="1">
    <citation type="submission" date="2015-08" db="EMBL/GenBank/DDBJ databases">
        <title>Candidatus Bacteriodes Periocalifornicus.</title>
        <authorList>
            <person name="McLean J.S."/>
            <person name="Kelley S."/>
        </authorList>
    </citation>
    <scope>NUCLEOTIDE SEQUENCE [LARGE SCALE GENOMIC DNA]</scope>
    <source>
        <strain evidence="2">12B</strain>
    </source>
</reference>
<dbReference type="GO" id="GO:0005829">
    <property type="term" value="C:cytosol"/>
    <property type="evidence" value="ECO:0007669"/>
    <property type="project" value="TreeGrafter"/>
</dbReference>
<protein>
    <recommendedName>
        <fullName evidence="1">Exonuclease domain-containing protein</fullName>
    </recommendedName>
</protein>
<dbReference type="PATRIC" id="fig|1702214.3.peg.491"/>
<dbReference type="PANTHER" id="PTHR30231">
    <property type="entry name" value="DNA POLYMERASE III SUBUNIT EPSILON"/>
    <property type="match status" value="1"/>
</dbReference>
<dbReference type="SUPFAM" id="SSF53098">
    <property type="entry name" value="Ribonuclease H-like"/>
    <property type="match status" value="1"/>
</dbReference>
<dbReference type="GO" id="GO:0003676">
    <property type="term" value="F:nucleic acid binding"/>
    <property type="evidence" value="ECO:0007669"/>
    <property type="project" value="InterPro"/>
</dbReference>
<comment type="caution">
    <text evidence="2">The sequence shown here is derived from an EMBL/GenBank/DDBJ whole genome shotgun (WGS) entry which is preliminary data.</text>
</comment>
<dbReference type="InterPro" id="IPR036397">
    <property type="entry name" value="RNaseH_sf"/>
</dbReference>
<dbReference type="Gene3D" id="3.30.420.10">
    <property type="entry name" value="Ribonuclease H-like superfamily/Ribonuclease H"/>
    <property type="match status" value="1"/>
</dbReference>
<dbReference type="GO" id="GO:0008408">
    <property type="term" value="F:3'-5' exonuclease activity"/>
    <property type="evidence" value="ECO:0007669"/>
    <property type="project" value="TreeGrafter"/>
</dbReference>
<dbReference type="STRING" id="1702214.AL399_08915"/>
<proteinExistence type="predicted"/>
<accession>A0A0Q4AWH2</accession>
<dbReference type="AlphaFoldDB" id="A0A0Q4AWH2"/>
<dbReference type="EMBL" id="LIIK01000063">
    <property type="protein sequence ID" value="KQM08158.1"/>
    <property type="molecule type" value="Genomic_DNA"/>
</dbReference>
<evidence type="ECO:0000313" key="3">
    <source>
        <dbReference type="Proteomes" id="UP000054172"/>
    </source>
</evidence>
<dbReference type="PANTHER" id="PTHR30231:SF41">
    <property type="entry name" value="DNA POLYMERASE III SUBUNIT EPSILON"/>
    <property type="match status" value="1"/>
</dbReference>
<organism evidence="2 3">
    <name type="scientific">Candidatus [Bacteroides] periocalifornicus</name>
    <dbReference type="NCBI Taxonomy" id="1702214"/>
    <lineage>
        <taxon>Bacteria</taxon>
        <taxon>Pseudomonadati</taxon>
        <taxon>Bacteroidota</taxon>
    </lineage>
</organism>
<dbReference type="CDD" id="cd06127">
    <property type="entry name" value="DEDDh"/>
    <property type="match status" value="1"/>
</dbReference>
<dbReference type="Pfam" id="PF00929">
    <property type="entry name" value="RNase_T"/>
    <property type="match status" value="1"/>
</dbReference>
<feature type="domain" description="Exonuclease" evidence="1">
    <location>
        <begin position="1"/>
        <end position="166"/>
    </location>
</feature>
<keyword evidence="3" id="KW-1185">Reference proteome</keyword>
<dbReference type="InterPro" id="IPR013520">
    <property type="entry name" value="Ribonucl_H"/>
</dbReference>
<dbReference type="SMART" id="SM00479">
    <property type="entry name" value="EXOIII"/>
    <property type="match status" value="1"/>
</dbReference>
<name>A0A0Q4AWH2_9BACT</name>